<protein>
    <submittedName>
        <fullName evidence="2">Uncharacterized protein</fullName>
    </submittedName>
</protein>
<proteinExistence type="predicted"/>
<sequence>MSKKFRDGQITPQESIIEKNVKYKSFKVLELIRSVFNERICYHVVTGTINVTSLRMNFRMEFNRTKNEKTLSLYDTCTRSLRNSHAASYIGAKRAKDFARYGTSNGLKEHEEYTETCIELFLPTLGVKAVCHTLHKFFYKWSLHNMKYRDLKKNQYMQTYKYADININEIRFATTFGRSADLQIRRVSSIRRNTEARDGTKVTVNVAVKRISWNRRGALIKRAVCLLPCQEIVSKCFGLLSQMQNALKRGVTYGILKKTDGQYSLPTDNEITRQEVAAQEIGLLDLYCRRKIHRSKGNRTRHNKRTGRSQRVVCRKKDMRKSRGCGSRSYRRRRGGSRSFDRRVHDGKSKIEPILVDKLTDKSTKSNSTMTGVNVIDDIKRSNSSNMPSEQWDRRWIKRNNVTNMYLIYVLFFYKTRT</sequence>
<feature type="compositionally biased region" description="Basic residues" evidence="1">
    <location>
        <begin position="316"/>
        <end position="336"/>
    </location>
</feature>
<dbReference type="AlphaFoldDB" id="F4W9H7"/>
<evidence type="ECO:0000313" key="2">
    <source>
        <dbReference type="EMBL" id="EGI69152.1"/>
    </source>
</evidence>
<evidence type="ECO:0000313" key="3">
    <source>
        <dbReference type="Proteomes" id="UP000007755"/>
    </source>
</evidence>
<dbReference type="InParanoid" id="F4W9H7"/>
<gene>
    <name evidence="2" type="ORF">G5I_02129</name>
</gene>
<accession>F4W9H7</accession>
<keyword evidence="3" id="KW-1185">Reference proteome</keyword>
<name>F4W9H7_ACREC</name>
<dbReference type="Proteomes" id="UP000007755">
    <property type="component" value="Unassembled WGS sequence"/>
</dbReference>
<evidence type="ECO:0000256" key="1">
    <source>
        <dbReference type="SAM" id="MobiDB-lite"/>
    </source>
</evidence>
<organism evidence="3">
    <name type="scientific">Acromyrmex echinatior</name>
    <name type="common">Panamanian leafcutter ant</name>
    <name type="synonym">Acromyrmex octospinosus echinatior</name>
    <dbReference type="NCBI Taxonomy" id="103372"/>
    <lineage>
        <taxon>Eukaryota</taxon>
        <taxon>Metazoa</taxon>
        <taxon>Ecdysozoa</taxon>
        <taxon>Arthropoda</taxon>
        <taxon>Hexapoda</taxon>
        <taxon>Insecta</taxon>
        <taxon>Pterygota</taxon>
        <taxon>Neoptera</taxon>
        <taxon>Endopterygota</taxon>
        <taxon>Hymenoptera</taxon>
        <taxon>Apocrita</taxon>
        <taxon>Aculeata</taxon>
        <taxon>Formicoidea</taxon>
        <taxon>Formicidae</taxon>
        <taxon>Myrmicinae</taxon>
        <taxon>Acromyrmex</taxon>
    </lineage>
</organism>
<feature type="region of interest" description="Disordered" evidence="1">
    <location>
        <begin position="316"/>
        <end position="344"/>
    </location>
</feature>
<reference evidence="2" key="1">
    <citation type="submission" date="2011-02" db="EMBL/GenBank/DDBJ databases">
        <title>The genome of the leaf-cutting ant Acromyrmex echinatior suggests key adaptations to social evolution and fungus farming.</title>
        <authorList>
            <person name="Nygaard S."/>
            <person name="Zhang G."/>
        </authorList>
    </citation>
    <scope>NUCLEOTIDE SEQUENCE</scope>
</reference>
<dbReference type="EMBL" id="GL888030">
    <property type="protein sequence ID" value="EGI69152.1"/>
    <property type="molecule type" value="Genomic_DNA"/>
</dbReference>